<evidence type="ECO:0000259" key="10">
    <source>
        <dbReference type="SMART" id="SM01138"/>
    </source>
</evidence>
<feature type="coiled-coil region" evidence="8">
    <location>
        <begin position="244"/>
        <end position="271"/>
    </location>
</feature>
<evidence type="ECO:0000256" key="3">
    <source>
        <dbReference type="ARBA" id="ARBA00023015"/>
    </source>
</evidence>
<dbReference type="Gene3D" id="1.10.10.10">
    <property type="entry name" value="Winged helix-like DNA-binding domain superfamily/Winged helix DNA-binding domain"/>
    <property type="match status" value="1"/>
</dbReference>
<evidence type="ECO:0000313" key="12">
    <source>
        <dbReference type="EMBL" id="KAK4523436.1"/>
    </source>
</evidence>
<comment type="similarity">
    <text evidence="2 7">Belongs to the E2F/DP family.</text>
</comment>
<dbReference type="InterPro" id="IPR003316">
    <property type="entry name" value="E2F_WHTH_DNA-bd_dom"/>
</dbReference>
<dbReference type="SMART" id="SM01372">
    <property type="entry name" value="E2F_TDP"/>
    <property type="match status" value="1"/>
</dbReference>
<protein>
    <submittedName>
        <fullName evidence="13">Uncharacterized protein</fullName>
    </submittedName>
</protein>
<feature type="domain" description="Transcription factor DP C-terminal" evidence="10">
    <location>
        <begin position="244"/>
        <end position="371"/>
    </location>
</feature>
<keyword evidence="6 7" id="KW-0539">Nucleus</keyword>
<dbReference type="Pfam" id="PF08781">
    <property type="entry name" value="DP"/>
    <property type="match status" value="1"/>
</dbReference>
<feature type="compositionally biased region" description="Polar residues" evidence="9">
    <location>
        <begin position="109"/>
        <end position="119"/>
    </location>
</feature>
<dbReference type="Pfam" id="PF02319">
    <property type="entry name" value="WHD_E2F_TDP"/>
    <property type="match status" value="1"/>
</dbReference>
<comment type="caution">
    <text evidence="13">The sequence shown here is derived from an EMBL/GenBank/DDBJ whole genome shotgun (WGS) entry which is preliminary data.</text>
</comment>
<evidence type="ECO:0000256" key="6">
    <source>
        <dbReference type="ARBA" id="ARBA00023242"/>
    </source>
</evidence>
<proteinExistence type="inferred from homology"/>
<reference evidence="13 14" key="1">
    <citation type="submission" date="2022-07" db="EMBL/GenBank/DDBJ databases">
        <title>Genome-wide signatures of adaptation to extreme environments.</title>
        <authorList>
            <person name="Cho C.H."/>
            <person name="Yoon H.S."/>
        </authorList>
    </citation>
    <scope>NUCLEOTIDE SEQUENCE [LARGE SCALE GENOMIC DNA]</scope>
    <source>
        <strain evidence="13 14">108.79 E11</strain>
    </source>
</reference>
<keyword evidence="4 7" id="KW-0238">DNA-binding</keyword>
<dbReference type="InterPro" id="IPR014889">
    <property type="entry name" value="Transc_factor_DP_C"/>
</dbReference>
<gene>
    <name evidence="12" type="ORF">GAYE_PCTG60G1332</name>
    <name evidence="13" type="ORF">GAYE_SCF40G5417</name>
</gene>
<feature type="domain" description="E2F/DP family winged-helix DNA-binding" evidence="11">
    <location>
        <begin position="119"/>
        <end position="207"/>
    </location>
</feature>
<feature type="region of interest" description="Disordered" evidence="9">
    <location>
        <begin position="1"/>
        <end position="119"/>
    </location>
</feature>
<name>A0AAV9IJG7_9RHOD</name>
<dbReference type="EMBL" id="JANCYU010000015">
    <property type="protein sequence ID" value="KAK4523436.1"/>
    <property type="molecule type" value="Genomic_DNA"/>
</dbReference>
<evidence type="ECO:0000313" key="14">
    <source>
        <dbReference type="Proteomes" id="UP001300502"/>
    </source>
</evidence>
<dbReference type="InterPro" id="IPR038168">
    <property type="entry name" value="TF_DP_C_sf"/>
</dbReference>
<dbReference type="GO" id="GO:0005634">
    <property type="term" value="C:nucleus"/>
    <property type="evidence" value="ECO:0007669"/>
    <property type="project" value="UniProtKB-SubCell"/>
</dbReference>
<evidence type="ECO:0000256" key="7">
    <source>
        <dbReference type="RuleBase" id="RU003796"/>
    </source>
</evidence>
<dbReference type="SMART" id="SM01138">
    <property type="entry name" value="DP"/>
    <property type="match status" value="1"/>
</dbReference>
<dbReference type="PANTHER" id="PTHR12548">
    <property type="entry name" value="TRANSCRIPTION FACTOR DP"/>
    <property type="match status" value="1"/>
</dbReference>
<dbReference type="InterPro" id="IPR015648">
    <property type="entry name" value="Transcrpt_fac_DP"/>
</dbReference>
<keyword evidence="14" id="KW-1185">Reference proteome</keyword>
<dbReference type="InterPro" id="IPR036388">
    <property type="entry name" value="WH-like_DNA-bd_sf"/>
</dbReference>
<feature type="compositionally biased region" description="Basic residues" evidence="9">
    <location>
        <begin position="1"/>
        <end position="11"/>
    </location>
</feature>
<keyword evidence="3 7" id="KW-0805">Transcription regulation</keyword>
<dbReference type="SUPFAM" id="SSF46785">
    <property type="entry name" value="Winged helix' DNA-binding domain"/>
    <property type="match status" value="1"/>
</dbReference>
<dbReference type="GO" id="GO:0000977">
    <property type="term" value="F:RNA polymerase II transcription regulatory region sequence-specific DNA binding"/>
    <property type="evidence" value="ECO:0007669"/>
    <property type="project" value="TreeGrafter"/>
</dbReference>
<dbReference type="Proteomes" id="UP001300502">
    <property type="component" value="Unassembled WGS sequence"/>
</dbReference>
<dbReference type="CDD" id="cd14458">
    <property type="entry name" value="DP_DD"/>
    <property type="match status" value="1"/>
</dbReference>
<dbReference type="GO" id="GO:0051726">
    <property type="term" value="P:regulation of cell cycle"/>
    <property type="evidence" value="ECO:0007669"/>
    <property type="project" value="InterPro"/>
</dbReference>
<evidence type="ECO:0000256" key="4">
    <source>
        <dbReference type="ARBA" id="ARBA00023125"/>
    </source>
</evidence>
<dbReference type="GO" id="GO:0000981">
    <property type="term" value="F:DNA-binding transcription factor activity, RNA polymerase II-specific"/>
    <property type="evidence" value="ECO:0007669"/>
    <property type="project" value="TreeGrafter"/>
</dbReference>
<evidence type="ECO:0000256" key="1">
    <source>
        <dbReference type="ARBA" id="ARBA00004123"/>
    </source>
</evidence>
<evidence type="ECO:0000256" key="9">
    <source>
        <dbReference type="SAM" id="MobiDB-lite"/>
    </source>
</evidence>
<evidence type="ECO:0000256" key="2">
    <source>
        <dbReference type="ARBA" id="ARBA00010940"/>
    </source>
</evidence>
<dbReference type="InterPro" id="IPR036390">
    <property type="entry name" value="WH_DNA-bd_sf"/>
</dbReference>
<dbReference type="AlphaFoldDB" id="A0AAV9IJG7"/>
<feature type="compositionally biased region" description="Basic and acidic residues" evidence="9">
    <location>
        <begin position="49"/>
        <end position="76"/>
    </location>
</feature>
<keyword evidence="5 7" id="KW-0804">Transcription</keyword>
<dbReference type="InterPro" id="IPR037241">
    <property type="entry name" value="E2F-DP_heterodim"/>
</dbReference>
<evidence type="ECO:0000256" key="8">
    <source>
        <dbReference type="SAM" id="Coils"/>
    </source>
</evidence>
<dbReference type="SUPFAM" id="SSF144074">
    <property type="entry name" value="E2F-DP heterodimerization region"/>
    <property type="match status" value="1"/>
</dbReference>
<evidence type="ECO:0000313" key="13">
    <source>
        <dbReference type="EMBL" id="KAK4527495.1"/>
    </source>
</evidence>
<comment type="subcellular location">
    <subcellularLocation>
        <location evidence="1 7">Nucleus</location>
    </subcellularLocation>
</comment>
<accession>A0AAV9IJG7</accession>
<evidence type="ECO:0000259" key="11">
    <source>
        <dbReference type="SMART" id="SM01372"/>
    </source>
</evidence>
<dbReference type="EMBL" id="JANCYU010000052">
    <property type="protein sequence ID" value="KAK4527495.1"/>
    <property type="molecule type" value="Genomic_DNA"/>
</dbReference>
<organism evidence="13 14">
    <name type="scientific">Galdieria yellowstonensis</name>
    <dbReference type="NCBI Taxonomy" id="3028027"/>
    <lineage>
        <taxon>Eukaryota</taxon>
        <taxon>Rhodophyta</taxon>
        <taxon>Bangiophyceae</taxon>
        <taxon>Galdieriales</taxon>
        <taxon>Galdieriaceae</taxon>
        <taxon>Galdieria</taxon>
    </lineage>
</organism>
<keyword evidence="8" id="KW-0175">Coiled coil</keyword>
<dbReference type="Gene3D" id="1.20.140.80">
    <property type="entry name" value="Transcription factor DP"/>
    <property type="match status" value="1"/>
</dbReference>
<dbReference type="PANTHER" id="PTHR12548:SF9">
    <property type="entry name" value="TRANSCRIPTION FACTOR DP"/>
    <property type="match status" value="1"/>
</dbReference>
<dbReference type="GO" id="GO:0005667">
    <property type="term" value="C:transcription regulator complex"/>
    <property type="evidence" value="ECO:0007669"/>
    <property type="project" value="InterPro"/>
</dbReference>
<feature type="compositionally biased region" description="Basic and acidic residues" evidence="9">
    <location>
        <begin position="12"/>
        <end position="26"/>
    </location>
</feature>
<evidence type="ECO:0000256" key="5">
    <source>
        <dbReference type="ARBA" id="ARBA00023163"/>
    </source>
</evidence>
<sequence>MLRNTRQRMNQRKKEISVQNHLEKQPQADLNVFQGFASEKQGSLSSGYEESKQRNGLHAHDKQSKVENHLQFEKESFSTGRKRRRSLSSSVDEEMETSSVTGKPKRRPPSQSTLSLSTVPNRGLKLMTLTICDAIQGHGSTTYSQLAQDLALVLGIPLPASSELKNDPSMAILEKNIRRRVYDCLNVLIAIGLIEKTEGGRTLKWVGKMNFSSEQDQSPSSSPSVNSCRDNFSGISSFQKSFKNDQLLSQLHQKRRMIEEKRENLELLKRQECAFQKLIDRNRKLPQHCYDRDSKIELPFILVRTPPSSEIFLETTEDQTMMKFKFTQVFYLHGDAEVVTRLETNQSNFSKTSPELRGMTDNYTMKQQLEQVEDWLPDDKENIPYFISKDYTVST</sequence>